<evidence type="ECO:0000256" key="13">
    <source>
        <dbReference type="ARBA" id="ARBA00023180"/>
    </source>
</evidence>
<evidence type="ECO:0000256" key="4">
    <source>
        <dbReference type="ARBA" id="ARBA00022679"/>
    </source>
</evidence>
<evidence type="ECO:0000256" key="5">
    <source>
        <dbReference type="ARBA" id="ARBA00022692"/>
    </source>
</evidence>
<evidence type="ECO:0000256" key="12">
    <source>
        <dbReference type="ARBA" id="ARBA00023157"/>
    </source>
</evidence>
<evidence type="ECO:0000256" key="1">
    <source>
        <dbReference type="ARBA" id="ARBA00004323"/>
    </source>
</evidence>
<comment type="caution">
    <text evidence="15">The sequence shown here is derived from an EMBL/GenBank/DDBJ whole genome shotgun (WGS) entry which is preliminary data.</text>
</comment>
<dbReference type="PANTHER" id="PTHR46025:SF3">
    <property type="entry name" value="XYLOSYLTRANSFERASE OXT"/>
    <property type="match status" value="1"/>
</dbReference>
<keyword evidence="12" id="KW-1015">Disulfide bond</keyword>
<reference evidence="16" key="1">
    <citation type="journal article" date="2019" name="Int. J. Syst. Evol. Microbiol.">
        <title>The Global Catalogue of Microorganisms (GCM) 10K type strain sequencing project: providing services to taxonomists for standard genome sequencing and annotation.</title>
        <authorList>
            <consortium name="The Broad Institute Genomics Platform"/>
            <consortium name="The Broad Institute Genome Sequencing Center for Infectious Disease"/>
            <person name="Wu L."/>
            <person name="Ma J."/>
        </authorList>
    </citation>
    <scope>NUCLEOTIDE SEQUENCE [LARGE SCALE GENOMIC DNA]</scope>
    <source>
        <strain evidence="16">CGMCC 1.12966</strain>
    </source>
</reference>
<name>A0ABQ3HW76_9SPHI</name>
<proteinExistence type="predicted"/>
<evidence type="ECO:0000256" key="14">
    <source>
        <dbReference type="ARBA" id="ARBA00042865"/>
    </source>
</evidence>
<keyword evidence="13" id="KW-0325">Glycoprotein</keyword>
<evidence type="ECO:0000256" key="11">
    <source>
        <dbReference type="ARBA" id="ARBA00023136"/>
    </source>
</evidence>
<keyword evidence="4 15" id="KW-0808">Transferase</keyword>
<evidence type="ECO:0000256" key="7">
    <source>
        <dbReference type="ARBA" id="ARBA00022824"/>
    </source>
</evidence>
<keyword evidence="5" id="KW-0812">Transmembrane</keyword>
<protein>
    <recommendedName>
        <fullName evidence="14">Peptide O-xylosyltransferase</fullName>
    </recommendedName>
</protein>
<comment type="subcellular location">
    <subcellularLocation>
        <location evidence="2">Endoplasmic reticulum membrane</location>
        <topology evidence="2">Single-pass type II membrane protein</topology>
    </subcellularLocation>
    <subcellularLocation>
        <location evidence="1">Golgi apparatus membrane</location>
        <topology evidence="1">Single-pass type II membrane protein</topology>
    </subcellularLocation>
</comment>
<dbReference type="PANTHER" id="PTHR46025">
    <property type="entry name" value="XYLOSYLTRANSFERASE OXT"/>
    <property type="match status" value="1"/>
</dbReference>
<dbReference type="InterPro" id="IPR003406">
    <property type="entry name" value="Glyco_trans_14"/>
</dbReference>
<evidence type="ECO:0000256" key="10">
    <source>
        <dbReference type="ARBA" id="ARBA00023034"/>
    </source>
</evidence>
<keyword evidence="8" id="KW-0735">Signal-anchor</keyword>
<organism evidence="15 16">
    <name type="scientific">Sphingobacterium griseoflavum</name>
    <dbReference type="NCBI Taxonomy" id="1474952"/>
    <lineage>
        <taxon>Bacteria</taxon>
        <taxon>Pseudomonadati</taxon>
        <taxon>Bacteroidota</taxon>
        <taxon>Sphingobacteriia</taxon>
        <taxon>Sphingobacteriales</taxon>
        <taxon>Sphingobacteriaceae</taxon>
        <taxon>Sphingobacterium</taxon>
    </lineage>
</organism>
<evidence type="ECO:0000256" key="8">
    <source>
        <dbReference type="ARBA" id="ARBA00022968"/>
    </source>
</evidence>
<evidence type="ECO:0000256" key="6">
    <source>
        <dbReference type="ARBA" id="ARBA00022723"/>
    </source>
</evidence>
<evidence type="ECO:0000313" key="16">
    <source>
        <dbReference type="Proteomes" id="UP000620550"/>
    </source>
</evidence>
<dbReference type="RefSeq" id="WP_189626898.1">
    <property type="nucleotide sequence ID" value="NZ_BNAF01000008.1"/>
</dbReference>
<dbReference type="Proteomes" id="UP000620550">
    <property type="component" value="Unassembled WGS sequence"/>
</dbReference>
<accession>A0ABQ3HW76</accession>
<evidence type="ECO:0000256" key="9">
    <source>
        <dbReference type="ARBA" id="ARBA00022989"/>
    </source>
</evidence>
<keyword evidence="3" id="KW-0328">Glycosyltransferase</keyword>
<evidence type="ECO:0000256" key="3">
    <source>
        <dbReference type="ARBA" id="ARBA00022676"/>
    </source>
</evidence>
<dbReference type="GO" id="GO:0016740">
    <property type="term" value="F:transferase activity"/>
    <property type="evidence" value="ECO:0007669"/>
    <property type="project" value="UniProtKB-KW"/>
</dbReference>
<dbReference type="Pfam" id="PF02485">
    <property type="entry name" value="Branch"/>
    <property type="match status" value="1"/>
</dbReference>
<keyword evidence="7" id="KW-0256">Endoplasmic reticulum</keyword>
<evidence type="ECO:0000313" key="15">
    <source>
        <dbReference type="EMBL" id="GHE39780.1"/>
    </source>
</evidence>
<keyword evidence="6" id="KW-0479">Metal-binding</keyword>
<dbReference type="EMBL" id="BNAF01000008">
    <property type="protein sequence ID" value="GHE39780.1"/>
    <property type="molecule type" value="Genomic_DNA"/>
</dbReference>
<dbReference type="InterPro" id="IPR043538">
    <property type="entry name" value="XYLT"/>
</dbReference>
<keyword evidence="10" id="KW-0333">Golgi apparatus</keyword>
<sequence>MKHAYLILAHNQFEILEQLLVLIDDPRNDIFIHIDKKVVDLPVLQTELANLWILEDRIDVRWGDVSVVEAELLLFQQAYQHGPYGHYHLLSGVDLPLHGQDYIHAFCQVNSGKQFIGYSSGDQSLHIERKVQRWHLFPRHFRSSGSLADNLRRAIRFIGMRVQLVFGIRRNRAIQFKKGTQWVSLTHDFVAFMLQHTQRLLDTYRYTFCADEIFVQTLCWNSNFRDSIYNLADEAEGSQRLIRWKDNRLYDWGDQDFGLLHGSALLFARKFNTQHMKVVAQIVSTITTANGKAT</sequence>
<keyword evidence="16" id="KW-1185">Reference proteome</keyword>
<keyword evidence="9" id="KW-1133">Transmembrane helix</keyword>
<gene>
    <name evidence="15" type="ORF">GCM10017764_23870</name>
</gene>
<evidence type="ECO:0000256" key="2">
    <source>
        <dbReference type="ARBA" id="ARBA00004648"/>
    </source>
</evidence>
<keyword evidence="11" id="KW-0472">Membrane</keyword>